<reference evidence="2 3" key="1">
    <citation type="submission" date="2018-01" db="EMBL/GenBank/DDBJ databases">
        <title>Whole genome analyses suggest that Burkholderia sensu lato contains two further novel genera in the rhizoxinica-symbiotica group Mycetohabitans gen. nov., and Trinickia gen. nov.: implications for the evolution of diazotrophy and nodulation in the Burkholderiaceae.</title>
        <authorList>
            <person name="Estrada-de los Santos P."/>
            <person name="Palmer M."/>
            <person name="Chavez-Ramirez B."/>
            <person name="Beukes C."/>
            <person name="Steenkamp E.T."/>
            <person name="Hirsch A.M."/>
            <person name="Manyaka P."/>
            <person name="Maluk M."/>
            <person name="Lafos M."/>
            <person name="Crook M."/>
            <person name="Gross E."/>
            <person name="Simon M.F."/>
            <person name="Bueno dos Reis Junior F."/>
            <person name="Poole P.S."/>
            <person name="Venter S.N."/>
            <person name="James E.K."/>
        </authorList>
    </citation>
    <scope>NUCLEOTIDE SEQUENCE [LARGE SCALE GENOMIC DNA]</scope>
    <source>
        <strain evidence="2 3">GIMN1.004</strain>
    </source>
</reference>
<dbReference type="EMBL" id="PNYA01000029">
    <property type="protein sequence ID" value="PMS15712.1"/>
    <property type="molecule type" value="Genomic_DNA"/>
</dbReference>
<organism evidence="2 3">
    <name type="scientific">Trinickia dabaoshanensis</name>
    <dbReference type="NCBI Taxonomy" id="564714"/>
    <lineage>
        <taxon>Bacteria</taxon>
        <taxon>Pseudomonadati</taxon>
        <taxon>Pseudomonadota</taxon>
        <taxon>Betaproteobacteria</taxon>
        <taxon>Burkholderiales</taxon>
        <taxon>Burkholderiaceae</taxon>
        <taxon>Trinickia</taxon>
    </lineage>
</organism>
<evidence type="ECO:0000256" key="1">
    <source>
        <dbReference type="SAM" id="MobiDB-lite"/>
    </source>
</evidence>
<gene>
    <name evidence="2" type="ORF">C0Z18_26110</name>
</gene>
<feature type="region of interest" description="Disordered" evidence="1">
    <location>
        <begin position="689"/>
        <end position="708"/>
    </location>
</feature>
<dbReference type="AlphaFoldDB" id="A0A2N7VEY9"/>
<evidence type="ECO:0000313" key="2">
    <source>
        <dbReference type="EMBL" id="PMS15712.1"/>
    </source>
</evidence>
<evidence type="ECO:0000313" key="3">
    <source>
        <dbReference type="Proteomes" id="UP000235616"/>
    </source>
</evidence>
<sequence>MPRIDTSGGFIDYDFHPPVMPARTIPVSPNDTGSGIQTATDAAIAAYDAAVSGVDDTMRNAPRNAALRQDLLAWHGDEAEAALDKAIESELSDPAAKSSGNALPGQDILQRYSTDPVARPAIIRALLADPSVKNWINQAAQNVAKPYQGADAASIAEEPERARDAAQRLQASIAGLPPELAAAVTQASLPTIEDIAKVKLPAGEAAFETLQDVLSSIGDGPQAQSIIDEVAGYYTKDYGAVNVLAGHDGSQGVLAQSIVDAANGNGGKIDMRFARSLADQLDGSSSNKLRDMAQPIRNAAADGLQNYLASGKSPLGAYNRAQEKAAETTAHLRDLLKQAGALTPEQQQNFIKAYMSAPANADVYKNEAQAAKNLADYMNANRDNLIYAAGQTQDSAKQLYECLKDLTYTGQGTTALSFIGSINNDPAASKALGALPGYTGNFLDDTIASAEGELLVEKNGDSASAADALLQLAEPIFKEARGWNNLKKSFKAASEIKGDANASDVEKLSDGIKQMGNGRRGFAIASILGRSVSGASADGIKSMEGALGNAGVATDELSAGALRFSADAATFGSYIRNSAVGSSVSKFMPGVGVIMNARAAWGDANKAVSDPLYAGAVVGDVIALVGSGLSAFLPTEVLGQALTGLGAVISAPLEWIGGAIDSSKKESALKAETKKYLLQADDMTVADERKNQGRLDRTRMPDQTDGLDDKTIDALVNSDPDQIKALESLNMSPSEIQTLGEAHPELLQTSSKSDFLVDLAKIGGTQGAEVTGLADAYEKDNPRIAGILADRPSGAPLTSDDKNQFLHLISQNYPNTKAYLQVIDPDLVSPEADARRKADADFEAQLEAQGPFSDQQIGGLLKHNSDAAYQAEFISRLQQSQDLDRWVRSISQDDNGLPEAAKSAIQAAAKAGVFSSPDEANKYLNELP</sequence>
<keyword evidence="3" id="KW-1185">Reference proteome</keyword>
<comment type="caution">
    <text evidence="2">The sequence shown here is derived from an EMBL/GenBank/DDBJ whole genome shotgun (WGS) entry which is preliminary data.</text>
</comment>
<proteinExistence type="predicted"/>
<dbReference type="Proteomes" id="UP000235616">
    <property type="component" value="Unassembled WGS sequence"/>
</dbReference>
<protein>
    <submittedName>
        <fullName evidence="2">Uncharacterized protein</fullName>
    </submittedName>
</protein>
<name>A0A2N7VEY9_9BURK</name>
<accession>A0A2N7VEY9</accession>